<evidence type="ECO:0000256" key="3">
    <source>
        <dbReference type="ARBA" id="ARBA00022723"/>
    </source>
</evidence>
<evidence type="ECO:0000256" key="7">
    <source>
        <dbReference type="ARBA" id="ARBA00023145"/>
    </source>
</evidence>
<keyword evidence="7" id="KW-0865">Zymogen</keyword>
<dbReference type="Gene3D" id="3.40.50.200">
    <property type="entry name" value="Peptidase S8/S53 domain"/>
    <property type="match status" value="1"/>
</dbReference>
<evidence type="ECO:0000313" key="11">
    <source>
        <dbReference type="Proteomes" id="UP000635565"/>
    </source>
</evidence>
<comment type="caution">
    <text evidence="10">The sequence shown here is derived from an EMBL/GenBank/DDBJ whole genome shotgun (WGS) entry which is preliminary data.</text>
</comment>
<feature type="region of interest" description="Disordered" evidence="8">
    <location>
        <begin position="547"/>
        <end position="594"/>
    </location>
</feature>
<feature type="domain" description="Peptidase S53" evidence="9">
    <location>
        <begin position="191"/>
        <end position="548"/>
    </location>
</feature>
<dbReference type="InterPro" id="IPR030400">
    <property type="entry name" value="Sedolisin_dom"/>
</dbReference>
<dbReference type="CDD" id="cd11377">
    <property type="entry name" value="Pro-peptidase_S53"/>
    <property type="match status" value="1"/>
</dbReference>
<keyword evidence="5" id="KW-0720">Serine protease</keyword>
<dbReference type="PANTHER" id="PTHR14218">
    <property type="entry name" value="PROTEASE S8 TRIPEPTIDYL PEPTIDASE I CLN2"/>
    <property type="match status" value="1"/>
</dbReference>
<accession>A0ABQ3VTZ4</accession>
<comment type="cofactor">
    <cofactor evidence="1">
        <name>Ca(2+)</name>
        <dbReference type="ChEBI" id="CHEBI:29108"/>
    </cofactor>
</comment>
<dbReference type="InterPro" id="IPR036852">
    <property type="entry name" value="Peptidase_S8/S53_dom_sf"/>
</dbReference>
<dbReference type="InterPro" id="IPR013320">
    <property type="entry name" value="ConA-like_dom_sf"/>
</dbReference>
<evidence type="ECO:0000256" key="2">
    <source>
        <dbReference type="ARBA" id="ARBA00022670"/>
    </source>
</evidence>
<feature type="compositionally biased region" description="Pro residues" evidence="8">
    <location>
        <begin position="553"/>
        <end position="593"/>
    </location>
</feature>
<name>A0ABQ3VTZ4_9CHLR</name>
<dbReference type="SUPFAM" id="SSF49899">
    <property type="entry name" value="Concanavalin A-like lectins/glucanases"/>
    <property type="match status" value="1"/>
</dbReference>
<evidence type="ECO:0000259" key="9">
    <source>
        <dbReference type="PROSITE" id="PS51695"/>
    </source>
</evidence>
<evidence type="ECO:0000256" key="4">
    <source>
        <dbReference type="ARBA" id="ARBA00022801"/>
    </source>
</evidence>
<evidence type="ECO:0000313" key="10">
    <source>
        <dbReference type="EMBL" id="GHO89293.1"/>
    </source>
</evidence>
<evidence type="ECO:0000256" key="5">
    <source>
        <dbReference type="ARBA" id="ARBA00022825"/>
    </source>
</evidence>
<keyword evidence="6" id="KW-0106">Calcium</keyword>
<dbReference type="Proteomes" id="UP000635565">
    <property type="component" value="Unassembled WGS sequence"/>
</dbReference>
<reference evidence="10 11" key="1">
    <citation type="journal article" date="2021" name="Int. J. Syst. Evol. Microbiol.">
        <title>Reticulibacter mediterranei gen. nov., sp. nov., within the new family Reticulibacteraceae fam. nov., and Ktedonospora formicarum gen. nov., sp. nov., Ktedonobacter robiniae sp. nov., Dictyobacter formicarum sp. nov. and Dictyobacter arantiisoli sp. nov., belonging to the class Ktedonobacteria.</title>
        <authorList>
            <person name="Yabe S."/>
            <person name="Zheng Y."/>
            <person name="Wang C.M."/>
            <person name="Sakai Y."/>
            <person name="Abe K."/>
            <person name="Yokota A."/>
            <person name="Donadio S."/>
            <person name="Cavaletti L."/>
            <person name="Monciardini P."/>
        </authorList>
    </citation>
    <scope>NUCLEOTIDE SEQUENCE [LARGE SCALE GENOMIC DNA]</scope>
    <source>
        <strain evidence="10 11">SOSP1-9</strain>
    </source>
</reference>
<keyword evidence="4" id="KW-0378">Hydrolase</keyword>
<evidence type="ECO:0000256" key="1">
    <source>
        <dbReference type="ARBA" id="ARBA00001913"/>
    </source>
</evidence>
<dbReference type="PANTHER" id="PTHR14218:SF15">
    <property type="entry name" value="TRIPEPTIDYL-PEPTIDASE 1"/>
    <property type="match status" value="1"/>
</dbReference>
<dbReference type="SUPFAM" id="SSF54897">
    <property type="entry name" value="Protease propeptides/inhibitors"/>
    <property type="match status" value="1"/>
</dbReference>
<dbReference type="RefSeq" id="WP_236023211.1">
    <property type="nucleotide sequence ID" value="NZ_BNJJ01000034.1"/>
</dbReference>
<organism evidence="10 11">
    <name type="scientific">Dictyobacter formicarum</name>
    <dbReference type="NCBI Taxonomy" id="2778368"/>
    <lineage>
        <taxon>Bacteria</taxon>
        <taxon>Bacillati</taxon>
        <taxon>Chloroflexota</taxon>
        <taxon>Ktedonobacteria</taxon>
        <taxon>Ktedonobacterales</taxon>
        <taxon>Dictyobacteraceae</taxon>
        <taxon>Dictyobacter</taxon>
    </lineage>
</organism>
<keyword evidence="11" id="KW-1185">Reference proteome</keyword>
<proteinExistence type="predicted"/>
<keyword evidence="2" id="KW-0645">Protease</keyword>
<dbReference type="InterPro" id="IPR015366">
    <property type="entry name" value="S53_propep"/>
</dbReference>
<keyword evidence="3" id="KW-0479">Metal-binding</keyword>
<dbReference type="InterPro" id="IPR050819">
    <property type="entry name" value="Tripeptidyl-peptidase_I"/>
</dbReference>
<dbReference type="Gene3D" id="2.60.120.260">
    <property type="entry name" value="Galactose-binding domain-like"/>
    <property type="match status" value="1"/>
</dbReference>
<gene>
    <name evidence="10" type="ORF">KSZ_72990</name>
</gene>
<dbReference type="SMART" id="SM00944">
    <property type="entry name" value="Pro-kuma_activ"/>
    <property type="match status" value="1"/>
</dbReference>
<sequence length="755" mass="79063">MAAPQRAQITQQTIPGHVIPALNGMIPLHPTAQTNMLQLAISLNLQNQEALQALLAAQEDPSSPYYHQYLTPQQFTAQFGPTQSTVDSVVSYLRSQNLVVSSVSSNHLIIDASGTVGNAEKAFNVTLYDYNYHGNTIYAPSTNPSVPAYLASVIQNIGGLSNIPRIHYASMQHKAAGAQHAVGPLIGPGGGYTPTELRTAYGVDSLISSGNDGTGQTIAVFELDGYSSSDIDHYRSNYGLGTGRYTNVLVDGATNTPGSGAIEVELDMDIVSAIAPGATQRVYIGPNSTTGVNDTYNRIVTDNLAKVTTISWGLCEASSGNSELAALDTIFTQGAAQGQAFFAASGDSGAYDCNGSGGSGTTLAVDSPADDPYVVGVGGTNLQLGSGGTYGSESAWGNTSNNSGGGGGISSYFQRPAYQTGTNLTNANRMVPDVSADADPQTGYSVYCSTGSSYCSGWLSVGGTSGAAPMWASTAIDINQYLASQGKPVLGNAHQAFYNLYNNSQTYTSFHDVTIGNNLYYQAGPNYDLATGLGTPNAWQIANDLAGSSGIPTPTPTTTPTPTATPTPTTTPTPTPTPIPTAPPPTATPPPPGGTMQLVANGSFEDGSTPWVEHSGGGYELITSLAAHTGRYSALLCSYNNCNDSIYQVVTIPSNSNRIILSYWLYRVTAKRGYSACYDKFTAALLTSRGYPIRVLSTKCGSNSHGWVQFTFDVTSALSSYQGQQVIIFFKGTTTRSLPSSFLVDDVAITDYLNS</sequence>
<evidence type="ECO:0000256" key="8">
    <source>
        <dbReference type="SAM" id="MobiDB-lite"/>
    </source>
</evidence>
<protein>
    <recommendedName>
        <fullName evidence="9">Peptidase S53 domain-containing protein</fullName>
    </recommendedName>
</protein>
<dbReference type="EMBL" id="BNJJ01000034">
    <property type="protein sequence ID" value="GHO89293.1"/>
    <property type="molecule type" value="Genomic_DNA"/>
</dbReference>
<dbReference type="CDD" id="cd04056">
    <property type="entry name" value="Peptidases_S53"/>
    <property type="match status" value="1"/>
</dbReference>
<dbReference type="SUPFAM" id="SSF52743">
    <property type="entry name" value="Subtilisin-like"/>
    <property type="match status" value="1"/>
</dbReference>
<dbReference type="Pfam" id="PF09286">
    <property type="entry name" value="Pro-kuma_activ"/>
    <property type="match status" value="1"/>
</dbReference>
<evidence type="ECO:0000256" key="6">
    <source>
        <dbReference type="ARBA" id="ARBA00022837"/>
    </source>
</evidence>
<dbReference type="PROSITE" id="PS51695">
    <property type="entry name" value="SEDOLISIN"/>
    <property type="match status" value="1"/>
</dbReference>